<dbReference type="Gene3D" id="3.30.70.3030">
    <property type="match status" value="1"/>
</dbReference>
<organism evidence="13 14">
    <name type="scientific">Pestalotiopsis fici (strain W106-1 / CGMCC3.15140)</name>
    <dbReference type="NCBI Taxonomy" id="1229662"/>
    <lineage>
        <taxon>Eukaryota</taxon>
        <taxon>Fungi</taxon>
        <taxon>Dikarya</taxon>
        <taxon>Ascomycota</taxon>
        <taxon>Pezizomycotina</taxon>
        <taxon>Sordariomycetes</taxon>
        <taxon>Xylariomycetidae</taxon>
        <taxon>Amphisphaeriales</taxon>
        <taxon>Sporocadaceae</taxon>
        <taxon>Pestalotiopsis</taxon>
    </lineage>
</organism>
<dbReference type="Pfam" id="PF17407">
    <property type="entry name" value="Nrap_D6"/>
    <property type="match status" value="1"/>
</dbReference>
<evidence type="ECO:0000256" key="3">
    <source>
        <dbReference type="ARBA" id="ARBA00022884"/>
    </source>
</evidence>
<dbReference type="InterPro" id="IPR035367">
    <property type="entry name" value="Nrap_D2"/>
</dbReference>
<sequence>MDSSTAKRRKLSHGGAGPSLHVGVAPTSASSAFVEATQELVHEVQIDYPQAFDGVDQTLHKFKNAIEAIESHDPELIGTLTSQFEKDEKNGKIKIPYPSPKPGKDSQYKLAFAKPAAFNVVGSYQLRTMVKSQTEFGVDMIVVMPKSLFQEKDFRDRRYFTKRAYYLAKITAALRNNFKADFDFSFHFLHGNSLLPVLSVRPKSSKSDVKKNYMIRMIPCAEPDIFPSSKLLPASNTHKDSTAPTPFYNSTLRAESLFLSYLQLVNGAAKTCGAYKEACMLGRVWLQQRGLDSTLSGGGFGHFEWAVLAALLLKSGGRKGEPILSSSLNASQIFKAIIQYLVGTNFQKKSVVIGSAANADSIRQSGPVLFDAGREHNLLFKMTPSSAGFLQQQAKWSLASLQSDSLDQFDSLFIVKVDQVLQIFDLVVRVNLPAETKPSQGSDHRGAIWEFGEKLYRISKRALGDRSQLVHLMVPGSSKWAVSANPTTTHESILVGFVLEPSHATRKMDLGPSVEQKAEATKYREFWGDIAELRRFQDGSILESIEWQLDSTMSIPEQVIRHIAKKHLALQAESLNFFGGNSFSAIAHTANTDAQYYAAARTAFDTLEKEIREIEDLPLHVRQIAPACPELRYASVHPPEPGKRLPMDLIISFEASSRWTDNIAANQRLKIAFLLKVGSSLTESNPEIKTHVGLEQVDHDSLNLAFLDVVNEDGFVFRLRLQSDADEKILDARLRNKQLEKHVHADAERWLAAYKRTYTYLPLHNQAVSTWCTRYPPLSDSIRILKHWFGSHKLASHFSEEVLELIALKAFLTPFPWQTPTSATTGFLRALQVIARWDWTDEPLIVDHSESSVVSDRSAVFARFHELRRSDPRMNRVVLFVATSHDASGTAYTQSGPSRVVANQMTKLARSACEFVKTKAVDLDPRSLFQSSLKHYDFVIRLNPKVVKNVLRDDGATHSRFKNLDVGRGGSILPLVQHPSKTLVEQLRAVYANALVFFHGGEDDNVVGALFNVELGKRTRKIDMPCAYKPGSDGDSLDVDQAAIVSEVARIGADLIEKIETKANN</sequence>
<feature type="compositionally biased region" description="Basic residues" evidence="6">
    <location>
        <begin position="1"/>
        <end position="12"/>
    </location>
</feature>
<dbReference type="InterPro" id="IPR035369">
    <property type="entry name" value="Nrap_D4"/>
</dbReference>
<proteinExistence type="inferred from homology"/>
<keyword evidence="5" id="KW-0698">rRNA processing</keyword>
<evidence type="ECO:0000259" key="10">
    <source>
        <dbReference type="Pfam" id="PF17405"/>
    </source>
</evidence>
<feature type="domain" description="Nrap protein" evidence="9">
    <location>
        <begin position="422"/>
        <end position="568"/>
    </location>
</feature>
<dbReference type="RefSeq" id="XP_007830318.1">
    <property type="nucleotide sequence ID" value="XM_007832127.1"/>
</dbReference>
<protein>
    <recommendedName>
        <fullName evidence="5">U3 small nucleolar RNA-associated protein 22</fullName>
    </recommendedName>
</protein>
<dbReference type="STRING" id="1229662.W3XJT6"/>
<gene>
    <name evidence="13" type="ORF">PFICI_03546</name>
</gene>
<dbReference type="GO" id="GO:0032545">
    <property type="term" value="C:CURI complex"/>
    <property type="evidence" value="ECO:0007669"/>
    <property type="project" value="TreeGrafter"/>
</dbReference>
<name>W3XJT6_PESFW</name>
<dbReference type="FunCoup" id="W3XJT6">
    <property type="interactions" value="978"/>
</dbReference>
<evidence type="ECO:0000259" key="7">
    <source>
        <dbReference type="Pfam" id="PF03813"/>
    </source>
</evidence>
<dbReference type="InParanoid" id="W3XJT6"/>
<dbReference type="Pfam" id="PF17406">
    <property type="entry name" value="Nrap_D5"/>
    <property type="match status" value="1"/>
</dbReference>
<dbReference type="InterPro" id="IPR035082">
    <property type="entry name" value="Nrap_D1"/>
</dbReference>
<feature type="domain" description="Nrap protein" evidence="10">
    <location>
        <begin position="588"/>
        <end position="773"/>
    </location>
</feature>
<dbReference type="GO" id="GO:0003723">
    <property type="term" value="F:RNA binding"/>
    <property type="evidence" value="ECO:0007669"/>
    <property type="project" value="UniProtKB-KW"/>
</dbReference>
<dbReference type="InterPro" id="IPR035368">
    <property type="entry name" value="Nrap_D3"/>
</dbReference>
<dbReference type="PANTHER" id="PTHR17972">
    <property type="entry name" value="NUCLEOLAR RNA-ASSOCIATED PROTEIN"/>
    <property type="match status" value="1"/>
</dbReference>
<accession>W3XJT6</accession>
<dbReference type="Pfam" id="PF17403">
    <property type="entry name" value="Nrap_D2"/>
    <property type="match status" value="1"/>
</dbReference>
<feature type="domain" description="Nrap protein" evidence="11">
    <location>
        <begin position="775"/>
        <end position="930"/>
    </location>
</feature>
<evidence type="ECO:0000259" key="11">
    <source>
        <dbReference type="Pfam" id="PF17406"/>
    </source>
</evidence>
<feature type="domain" description="Nrap protein" evidence="12">
    <location>
        <begin position="933"/>
        <end position="1059"/>
    </location>
</feature>
<evidence type="ECO:0000256" key="6">
    <source>
        <dbReference type="SAM" id="MobiDB-lite"/>
    </source>
</evidence>
<dbReference type="OMA" id="NPHGGKE"/>
<comment type="subcellular location">
    <subcellularLocation>
        <location evidence="1 5">Nucleus</location>
        <location evidence="1 5">Nucleolus</location>
    </subcellularLocation>
</comment>
<dbReference type="Proteomes" id="UP000030651">
    <property type="component" value="Unassembled WGS sequence"/>
</dbReference>
<dbReference type="GO" id="GO:0032040">
    <property type="term" value="C:small-subunit processome"/>
    <property type="evidence" value="ECO:0007669"/>
    <property type="project" value="TreeGrafter"/>
</dbReference>
<dbReference type="PANTHER" id="PTHR17972:SF0">
    <property type="entry name" value="NUCLEOLAR PROTEIN 6"/>
    <property type="match status" value="1"/>
</dbReference>
<dbReference type="GeneID" id="19268559"/>
<evidence type="ECO:0000256" key="2">
    <source>
        <dbReference type="ARBA" id="ARBA00006674"/>
    </source>
</evidence>
<evidence type="ECO:0000256" key="1">
    <source>
        <dbReference type="ARBA" id="ARBA00004604"/>
    </source>
</evidence>
<evidence type="ECO:0000259" key="12">
    <source>
        <dbReference type="Pfam" id="PF17407"/>
    </source>
</evidence>
<dbReference type="GO" id="GO:0006409">
    <property type="term" value="P:tRNA export from nucleus"/>
    <property type="evidence" value="ECO:0007669"/>
    <property type="project" value="TreeGrafter"/>
</dbReference>
<feature type="domain" description="Nrap protein" evidence="7">
    <location>
        <begin position="138"/>
        <end position="270"/>
    </location>
</feature>
<evidence type="ECO:0000259" key="8">
    <source>
        <dbReference type="Pfam" id="PF17403"/>
    </source>
</evidence>
<dbReference type="InterPro" id="IPR035371">
    <property type="entry name" value="Nrap_D6"/>
</dbReference>
<evidence type="ECO:0000313" key="14">
    <source>
        <dbReference type="Proteomes" id="UP000030651"/>
    </source>
</evidence>
<dbReference type="EMBL" id="KI912110">
    <property type="protein sequence ID" value="ETS85521.1"/>
    <property type="molecule type" value="Genomic_DNA"/>
</dbReference>
<dbReference type="GO" id="GO:0006364">
    <property type="term" value="P:rRNA processing"/>
    <property type="evidence" value="ECO:0007669"/>
    <property type="project" value="UniProtKB-KW"/>
</dbReference>
<dbReference type="Pfam" id="PF17404">
    <property type="entry name" value="Nrap_D3"/>
    <property type="match status" value="1"/>
</dbReference>
<dbReference type="GO" id="GO:0034456">
    <property type="term" value="C:UTP-C complex"/>
    <property type="evidence" value="ECO:0007669"/>
    <property type="project" value="TreeGrafter"/>
</dbReference>
<dbReference type="Pfam" id="PF03813">
    <property type="entry name" value="Nrap"/>
    <property type="match status" value="1"/>
</dbReference>
<evidence type="ECO:0000256" key="4">
    <source>
        <dbReference type="ARBA" id="ARBA00023242"/>
    </source>
</evidence>
<reference evidence="14" key="1">
    <citation type="journal article" date="2015" name="BMC Genomics">
        <title>Genomic and transcriptomic analysis of the endophytic fungus Pestalotiopsis fici reveals its lifestyle and high potential for synthesis of natural products.</title>
        <authorList>
            <person name="Wang X."/>
            <person name="Zhang X."/>
            <person name="Liu L."/>
            <person name="Xiang M."/>
            <person name="Wang W."/>
            <person name="Sun X."/>
            <person name="Che Y."/>
            <person name="Guo L."/>
            <person name="Liu G."/>
            <person name="Guo L."/>
            <person name="Wang C."/>
            <person name="Yin W.B."/>
            <person name="Stadler M."/>
            <person name="Zhang X."/>
            <person name="Liu X."/>
        </authorList>
    </citation>
    <scope>NUCLEOTIDE SEQUENCE [LARGE SCALE GENOMIC DNA]</scope>
    <source>
        <strain evidence="14">W106-1 / CGMCC3.15140</strain>
    </source>
</reference>
<keyword evidence="4 5" id="KW-0539">Nucleus</keyword>
<feature type="domain" description="Nrap protein" evidence="8">
    <location>
        <begin position="274"/>
        <end position="416"/>
    </location>
</feature>
<feature type="region of interest" description="Disordered" evidence="6">
    <location>
        <begin position="1"/>
        <end position="23"/>
    </location>
</feature>
<evidence type="ECO:0000313" key="13">
    <source>
        <dbReference type="EMBL" id="ETS85521.1"/>
    </source>
</evidence>
<evidence type="ECO:0000259" key="9">
    <source>
        <dbReference type="Pfam" id="PF17404"/>
    </source>
</evidence>
<keyword evidence="5" id="KW-0690">Ribosome biogenesis</keyword>
<dbReference type="eggNOG" id="KOG2054">
    <property type="taxonomic scope" value="Eukaryota"/>
</dbReference>
<keyword evidence="3 5" id="KW-0694">RNA-binding</keyword>
<keyword evidence="14" id="KW-1185">Reference proteome</keyword>
<dbReference type="Gene3D" id="1.10.1410.10">
    <property type="match status" value="1"/>
</dbReference>
<keyword evidence="5" id="KW-0687">Ribonucleoprotein</keyword>
<evidence type="ECO:0000256" key="5">
    <source>
        <dbReference type="RuleBase" id="RU364032"/>
    </source>
</evidence>
<dbReference type="KEGG" id="pfy:PFICI_03546"/>
<dbReference type="InterPro" id="IPR035370">
    <property type="entry name" value="Nrap_D5"/>
</dbReference>
<comment type="similarity">
    <text evidence="2 5">Belongs to the NRAP family.</text>
</comment>
<dbReference type="Pfam" id="PF17405">
    <property type="entry name" value="Nrap_D4"/>
    <property type="match status" value="1"/>
</dbReference>
<dbReference type="AlphaFoldDB" id="W3XJT6"/>
<dbReference type="OrthoDB" id="10251401at2759"/>
<dbReference type="HOGENOM" id="CLU_003502_1_0_1"/>
<dbReference type="InterPro" id="IPR005554">
    <property type="entry name" value="NOL6/Upt22"/>
</dbReference>